<proteinExistence type="predicted"/>
<sequence length="142" mass="16078">MGDLLSLPDELIEIVGKHAIGTDQAGLREWCRATSTCTRLWKMDLPGSASSCHLDLDNDIRGAPWVMERIQTVRNLSIKGDEDQMVRLDAEVLYQITKSMIRLSGSFKNLATLTLQICESDPFPFNKRWEDRASSGNRHLCR</sequence>
<comment type="caution">
    <text evidence="1">The sequence shown here is derived from an EMBL/GenBank/DDBJ whole genome shotgun (WGS) entry which is preliminary data.</text>
</comment>
<keyword evidence="2" id="KW-1185">Reference proteome</keyword>
<gene>
    <name evidence="1" type="primary">g8431</name>
    <name evidence="1" type="ORF">VP750_LOCUS7244</name>
</gene>
<protein>
    <submittedName>
        <fullName evidence="1">G8431 protein</fullName>
    </submittedName>
</protein>
<organism evidence="1 2">
    <name type="scientific">Coccomyxa viridis</name>
    <dbReference type="NCBI Taxonomy" id="1274662"/>
    <lineage>
        <taxon>Eukaryota</taxon>
        <taxon>Viridiplantae</taxon>
        <taxon>Chlorophyta</taxon>
        <taxon>core chlorophytes</taxon>
        <taxon>Trebouxiophyceae</taxon>
        <taxon>Trebouxiophyceae incertae sedis</taxon>
        <taxon>Coccomyxaceae</taxon>
        <taxon>Coccomyxa</taxon>
    </lineage>
</organism>
<dbReference type="Proteomes" id="UP001497392">
    <property type="component" value="Unassembled WGS sequence"/>
</dbReference>
<accession>A0ABP1G4G1</accession>
<dbReference type="EMBL" id="CAXHTA020000012">
    <property type="protein sequence ID" value="CAL5225585.1"/>
    <property type="molecule type" value="Genomic_DNA"/>
</dbReference>
<evidence type="ECO:0000313" key="1">
    <source>
        <dbReference type="EMBL" id="CAL5225585.1"/>
    </source>
</evidence>
<evidence type="ECO:0000313" key="2">
    <source>
        <dbReference type="Proteomes" id="UP001497392"/>
    </source>
</evidence>
<name>A0ABP1G4G1_9CHLO</name>
<reference evidence="1 2" key="1">
    <citation type="submission" date="2024-06" db="EMBL/GenBank/DDBJ databases">
        <authorList>
            <person name="Kraege A."/>
            <person name="Thomma B."/>
        </authorList>
    </citation>
    <scope>NUCLEOTIDE SEQUENCE [LARGE SCALE GENOMIC DNA]</scope>
</reference>